<dbReference type="EMBL" id="DF849442">
    <property type="protein sequence ID" value="GAT57354.1"/>
    <property type="molecule type" value="Genomic_DNA"/>
</dbReference>
<feature type="compositionally biased region" description="Low complexity" evidence="1">
    <location>
        <begin position="64"/>
        <end position="73"/>
    </location>
</feature>
<reference evidence="2" key="1">
    <citation type="submission" date="2014-09" db="EMBL/GenBank/DDBJ databases">
        <title>Genome sequence of the luminous mushroom Mycena chlorophos for searching fungal bioluminescence genes.</title>
        <authorList>
            <person name="Tanaka Y."/>
            <person name="Kasuga D."/>
            <person name="Oba Y."/>
            <person name="Hase S."/>
            <person name="Sato K."/>
            <person name="Oba Y."/>
            <person name="Sakakibara Y."/>
        </authorList>
    </citation>
    <scope>NUCLEOTIDE SEQUENCE</scope>
</reference>
<keyword evidence="3" id="KW-1185">Reference proteome</keyword>
<dbReference type="Proteomes" id="UP000815677">
    <property type="component" value="Unassembled WGS sequence"/>
</dbReference>
<name>A0ABQ0M2W4_MYCCL</name>
<gene>
    <name evidence="2" type="ORF">MCHLO_13903</name>
</gene>
<proteinExistence type="predicted"/>
<evidence type="ECO:0000313" key="3">
    <source>
        <dbReference type="Proteomes" id="UP000815677"/>
    </source>
</evidence>
<feature type="region of interest" description="Disordered" evidence="1">
    <location>
        <begin position="103"/>
        <end position="122"/>
    </location>
</feature>
<sequence>MSPSPAALALHHYSHTSGIPPHLHRDAANIELVDLQHRKSPVAASASPRGTTVPPHHSPPSPSTPSAKPTSDPVYLQPCTRQVPLRSPRPHPASTSMCTASAYSTKNEHAPATGGVWVGCDG</sequence>
<organism evidence="2 3">
    <name type="scientific">Mycena chlorophos</name>
    <name type="common">Agaric fungus</name>
    <name type="synonym">Agaricus chlorophos</name>
    <dbReference type="NCBI Taxonomy" id="658473"/>
    <lineage>
        <taxon>Eukaryota</taxon>
        <taxon>Fungi</taxon>
        <taxon>Dikarya</taxon>
        <taxon>Basidiomycota</taxon>
        <taxon>Agaricomycotina</taxon>
        <taxon>Agaricomycetes</taxon>
        <taxon>Agaricomycetidae</taxon>
        <taxon>Agaricales</taxon>
        <taxon>Marasmiineae</taxon>
        <taxon>Mycenaceae</taxon>
        <taxon>Mycena</taxon>
    </lineage>
</organism>
<accession>A0ABQ0M2W4</accession>
<evidence type="ECO:0000256" key="1">
    <source>
        <dbReference type="SAM" id="MobiDB-lite"/>
    </source>
</evidence>
<protein>
    <submittedName>
        <fullName evidence="2">Uncharacterized protein</fullName>
    </submittedName>
</protein>
<feature type="region of interest" description="Disordered" evidence="1">
    <location>
        <begin position="1"/>
        <end position="97"/>
    </location>
</feature>
<evidence type="ECO:0000313" key="2">
    <source>
        <dbReference type="EMBL" id="GAT57354.1"/>
    </source>
</evidence>